<accession>A0A5C2SSE8</accession>
<evidence type="ECO:0008006" key="3">
    <source>
        <dbReference type="Google" id="ProtNLM"/>
    </source>
</evidence>
<reference evidence="1" key="1">
    <citation type="journal article" date="2018" name="Genome Biol. Evol.">
        <title>Genomics and development of Lentinus tigrinus, a white-rot wood-decaying mushroom with dimorphic fruiting bodies.</title>
        <authorList>
            <person name="Wu B."/>
            <person name="Xu Z."/>
            <person name="Knudson A."/>
            <person name="Carlson A."/>
            <person name="Chen N."/>
            <person name="Kovaka S."/>
            <person name="LaButti K."/>
            <person name="Lipzen A."/>
            <person name="Pennachio C."/>
            <person name="Riley R."/>
            <person name="Schakwitz W."/>
            <person name="Umezawa K."/>
            <person name="Ohm R.A."/>
            <person name="Grigoriev I.V."/>
            <person name="Nagy L.G."/>
            <person name="Gibbons J."/>
            <person name="Hibbett D."/>
        </authorList>
    </citation>
    <scope>NUCLEOTIDE SEQUENCE [LARGE SCALE GENOMIC DNA]</scope>
    <source>
        <strain evidence="1">ALCF2SS1-6</strain>
    </source>
</reference>
<keyword evidence="2" id="KW-1185">Reference proteome</keyword>
<gene>
    <name evidence="1" type="ORF">L227DRAFT_596745</name>
</gene>
<dbReference type="AlphaFoldDB" id="A0A5C2SSE8"/>
<dbReference type="EMBL" id="ML122250">
    <property type="protein sequence ID" value="RPD66782.1"/>
    <property type="molecule type" value="Genomic_DNA"/>
</dbReference>
<evidence type="ECO:0000313" key="1">
    <source>
        <dbReference type="EMBL" id="RPD66782.1"/>
    </source>
</evidence>
<sequence length="370" mass="41716">MGRLDSLKRRMRIRLSSKFSQPCVIDHVPVELLELVFRLACSDSGWTGCSLSQVSTRFRAIVRTSRFNSVALSSGRTTQIAQFTSCLIAERERAGSTSQLVQVRHLFLASARRMIRRNHPGAREELAGYQEDVSRLIGIIAPDLHSLLLQSSHIGWEDELRLPDIGLVSYPKLRELSLYGYGSKFAPVSPFPTWDGLDSLAGTEDLANYPQLPSLSRLHITCDPRYVWTRNPNLRHWAERAPGLTHLCLANWKQYHLFIAATVADVIGLPDRSPLFQHLRVFVVQADASPTLPQGSAPFDFDTVAELAISLEELRDLHRASARQWALVPPMLPFSDRNQEYEQAAKQEWACWEAGLPGCWAVDDLYLNLT</sequence>
<dbReference type="OrthoDB" id="2748701at2759"/>
<name>A0A5C2SSE8_9APHY</name>
<proteinExistence type="predicted"/>
<dbReference type="Proteomes" id="UP000313359">
    <property type="component" value="Unassembled WGS sequence"/>
</dbReference>
<organism evidence="1 2">
    <name type="scientific">Lentinus tigrinus ALCF2SS1-6</name>
    <dbReference type="NCBI Taxonomy" id="1328759"/>
    <lineage>
        <taxon>Eukaryota</taxon>
        <taxon>Fungi</taxon>
        <taxon>Dikarya</taxon>
        <taxon>Basidiomycota</taxon>
        <taxon>Agaricomycotina</taxon>
        <taxon>Agaricomycetes</taxon>
        <taxon>Polyporales</taxon>
        <taxon>Polyporaceae</taxon>
        <taxon>Lentinus</taxon>
    </lineage>
</organism>
<protein>
    <recommendedName>
        <fullName evidence="3">F-box domain-containing protein</fullName>
    </recommendedName>
</protein>
<evidence type="ECO:0000313" key="2">
    <source>
        <dbReference type="Proteomes" id="UP000313359"/>
    </source>
</evidence>